<dbReference type="Gene3D" id="3.60.10.10">
    <property type="entry name" value="Endonuclease/exonuclease/phosphatase"/>
    <property type="match status" value="1"/>
</dbReference>
<dbReference type="GO" id="GO:0003824">
    <property type="term" value="F:catalytic activity"/>
    <property type="evidence" value="ECO:0007669"/>
    <property type="project" value="InterPro"/>
</dbReference>
<feature type="non-terminal residue" evidence="2">
    <location>
        <position position="505"/>
    </location>
</feature>
<evidence type="ECO:0000313" key="2">
    <source>
        <dbReference type="EMBL" id="CAF4225374.1"/>
    </source>
</evidence>
<comment type="caution">
    <text evidence="2">The sequence shown here is derived from an EMBL/GenBank/DDBJ whole genome shotgun (WGS) entry which is preliminary data.</text>
</comment>
<reference evidence="2" key="1">
    <citation type="submission" date="2021-02" db="EMBL/GenBank/DDBJ databases">
        <authorList>
            <person name="Nowell W R."/>
        </authorList>
    </citation>
    <scope>NUCLEOTIDE SEQUENCE</scope>
</reference>
<evidence type="ECO:0000313" key="3">
    <source>
        <dbReference type="Proteomes" id="UP000663866"/>
    </source>
</evidence>
<dbReference type="Pfam" id="PF14529">
    <property type="entry name" value="Exo_endo_phos_2"/>
    <property type="match status" value="1"/>
</dbReference>
<dbReference type="PANTHER" id="PTHR33273:SF4">
    <property type="entry name" value="ENDONUCLEASE_EXONUCLEASE_PHOSPHATASE DOMAIN-CONTAINING PROTEIN"/>
    <property type="match status" value="1"/>
</dbReference>
<sequence length="505" mass="59231">MAQFNMYKFEELKRELEIITRHWKAHNRELALKIIEEWCWTYPRQTIFDKWQNHNQHQQPQSTANNLSILHYNIRNFYKNQRDLLDMITQYDSYVISINELGTDVPLKTIKKLLFSYDVFKAQGSNSHGGVVVAVAKQLHAKGVDQHQPNIITVSLSINVKPYTITSVYSPPTEALPLQILSGILKTCKSNIIVGDLNAKHEQWGCSSRNKKGRDLNQWLQMNNLVVHNQGMTTSLRSETTIDLIISNEDQFSVQSQLLAHNGSDHLPIMVDFTDIPITEHSNTIPKVNWEIYTTILTILSPEIYNNTQYTNIHPSIWFEQFQNFLVALKLRATKWHKIKRKRPTVSEALRAMLRHKHYLQNRYRHTKTEEDRLDLRTWHKIIQREFKQHRANSWNQFISNIASPNPSTFWKTVKSLNKKRSVQFSAISDDNHTYNDPLQILSHLTHHFRSRFTSPITDMNIQTNKEAHELWGKLSEADIDDIQLACQHTDLKFSPKDIWNVIRR</sequence>
<dbReference type="SUPFAM" id="SSF56219">
    <property type="entry name" value="DNase I-like"/>
    <property type="match status" value="1"/>
</dbReference>
<protein>
    <recommendedName>
        <fullName evidence="1">Endonuclease/exonuclease/phosphatase domain-containing protein</fullName>
    </recommendedName>
</protein>
<proteinExistence type="predicted"/>
<dbReference type="Proteomes" id="UP000663866">
    <property type="component" value="Unassembled WGS sequence"/>
</dbReference>
<evidence type="ECO:0000259" key="1">
    <source>
        <dbReference type="Pfam" id="PF14529"/>
    </source>
</evidence>
<dbReference type="InterPro" id="IPR005135">
    <property type="entry name" value="Endo/exonuclease/phosphatase"/>
</dbReference>
<dbReference type="PANTHER" id="PTHR33273">
    <property type="entry name" value="DOMAIN-CONTAINING PROTEIN, PUTATIVE-RELATED"/>
    <property type="match status" value="1"/>
</dbReference>
<dbReference type="InterPro" id="IPR036691">
    <property type="entry name" value="Endo/exonu/phosph_ase_sf"/>
</dbReference>
<gene>
    <name evidence="2" type="ORF">OVN521_LOCUS27673</name>
</gene>
<accession>A0A820D2S1</accession>
<keyword evidence="3" id="KW-1185">Reference proteome</keyword>
<dbReference type="AlphaFoldDB" id="A0A820D2S1"/>
<dbReference type="EMBL" id="CAJOBG010007744">
    <property type="protein sequence ID" value="CAF4225374.1"/>
    <property type="molecule type" value="Genomic_DNA"/>
</dbReference>
<name>A0A820D2S1_9BILA</name>
<organism evidence="2 3">
    <name type="scientific">Rotaria magnacalcarata</name>
    <dbReference type="NCBI Taxonomy" id="392030"/>
    <lineage>
        <taxon>Eukaryota</taxon>
        <taxon>Metazoa</taxon>
        <taxon>Spiralia</taxon>
        <taxon>Gnathifera</taxon>
        <taxon>Rotifera</taxon>
        <taxon>Eurotatoria</taxon>
        <taxon>Bdelloidea</taxon>
        <taxon>Philodinida</taxon>
        <taxon>Philodinidae</taxon>
        <taxon>Rotaria</taxon>
    </lineage>
</organism>
<feature type="domain" description="Endonuclease/exonuclease/phosphatase" evidence="1">
    <location>
        <begin position="164"/>
        <end position="270"/>
    </location>
</feature>